<evidence type="ECO:0000256" key="2">
    <source>
        <dbReference type="ARBA" id="ARBA00022857"/>
    </source>
</evidence>
<dbReference type="GeneID" id="5433696"/>
<dbReference type="Gene3D" id="3.40.50.720">
    <property type="entry name" value="NAD(P)-binding Rossmann-like Domain"/>
    <property type="match status" value="1"/>
</dbReference>
<proteinExistence type="inferred from homology"/>
<dbReference type="OrthoDB" id="542013at2759"/>
<dbReference type="GO" id="GO:0016491">
    <property type="term" value="F:oxidoreductase activity"/>
    <property type="evidence" value="ECO:0007669"/>
    <property type="project" value="UniProtKB-KW"/>
</dbReference>
<dbReference type="OMA" id="CPGMVKS"/>
<sequence length="339" mass="37158">MPSILSIIWNNKFNLPPLPPPNTFLGKSVLITGATSGIGYATAVHFVNLGAKSVIITGRSLTKGELAKARIEDETSTIGKNIVRCMELDMSTFETINEFAGKVTRDIQEIDFVYLNAGAISTKHRLGKEGYESMIEISVLGTSFLALLLLPWMKEVGRGNAHLGIVTSGLHRNIGISDWPKNNVLKYWSTKENWKGGQSNYALTKLLQQYAVNEIAKLALSTDGKPKVIVNSICPGMVKSDLGREYNTGAVIGIMINLWMSLACKTTEGGARTYVLAALTPPSEHGAHYTNYETEENYKNSVGHNIFGDEGQNMQAQVWKEVLKIVDEKYSAAVERANS</sequence>
<reference evidence="4 5" key="3">
    <citation type="journal article" date="2017" name="Mol. Plant Pathol.">
        <title>A gapless genome sequence of the fungus Botrytis cinerea.</title>
        <authorList>
            <person name="Van Kan J.A."/>
            <person name="Stassen J.H."/>
            <person name="Mosbach A."/>
            <person name="Van Der Lee T.A."/>
            <person name="Faino L."/>
            <person name="Farmer A.D."/>
            <person name="Papasotiriou D.G."/>
            <person name="Zhou S."/>
            <person name="Seidl M.F."/>
            <person name="Cottam E."/>
            <person name="Edel D."/>
            <person name="Hahn M."/>
            <person name="Schwartz D.C."/>
            <person name="Dietrich R.A."/>
            <person name="Widdison S."/>
            <person name="Scalliet G."/>
        </authorList>
    </citation>
    <scope>NUCLEOTIDE SEQUENCE [LARGE SCALE GENOMIC DNA]</scope>
    <source>
        <strain evidence="4 5">B05.10</strain>
    </source>
</reference>
<dbReference type="PANTHER" id="PTHR24320:SF252">
    <property type="entry name" value="DEHYDROGENASE_REDUCTASE FAMILY PROTEIN, PUTATIVE (AFU_ORTHOLOGUE AFUA_3G08550)-RELATED"/>
    <property type="match status" value="1"/>
</dbReference>
<evidence type="ECO:0000313" key="5">
    <source>
        <dbReference type="Proteomes" id="UP000001798"/>
    </source>
</evidence>
<name>A0A384K2K5_BOTFB</name>
<reference evidence="4 5" key="1">
    <citation type="journal article" date="2011" name="PLoS Genet.">
        <title>Genomic analysis of the necrotrophic fungal pathogens Sclerotinia sclerotiorum and Botrytis cinerea.</title>
        <authorList>
            <person name="Amselem J."/>
            <person name="Cuomo C.A."/>
            <person name="van Kan J.A."/>
            <person name="Viaud M."/>
            <person name="Benito E.P."/>
            <person name="Couloux A."/>
            <person name="Coutinho P.M."/>
            <person name="de Vries R.P."/>
            <person name="Dyer P.S."/>
            <person name="Fillinger S."/>
            <person name="Fournier E."/>
            <person name="Gout L."/>
            <person name="Hahn M."/>
            <person name="Kohn L."/>
            <person name="Lapalu N."/>
            <person name="Plummer K.M."/>
            <person name="Pradier J.M."/>
            <person name="Quevillon E."/>
            <person name="Sharon A."/>
            <person name="Simon A."/>
            <person name="ten Have A."/>
            <person name="Tudzynski B."/>
            <person name="Tudzynski P."/>
            <person name="Wincker P."/>
            <person name="Andrew M."/>
            <person name="Anthouard V."/>
            <person name="Beever R.E."/>
            <person name="Beffa R."/>
            <person name="Benoit I."/>
            <person name="Bouzid O."/>
            <person name="Brault B."/>
            <person name="Chen Z."/>
            <person name="Choquer M."/>
            <person name="Collemare J."/>
            <person name="Cotton P."/>
            <person name="Danchin E.G."/>
            <person name="Da Silva C."/>
            <person name="Gautier A."/>
            <person name="Giraud C."/>
            <person name="Giraud T."/>
            <person name="Gonzalez C."/>
            <person name="Grossetete S."/>
            <person name="Guldener U."/>
            <person name="Henrissat B."/>
            <person name="Howlett B.J."/>
            <person name="Kodira C."/>
            <person name="Kretschmer M."/>
            <person name="Lappartient A."/>
            <person name="Leroch M."/>
            <person name="Levis C."/>
            <person name="Mauceli E."/>
            <person name="Neuveglise C."/>
            <person name="Oeser B."/>
            <person name="Pearson M."/>
            <person name="Poulain J."/>
            <person name="Poussereau N."/>
            <person name="Quesneville H."/>
            <person name="Rascle C."/>
            <person name="Schumacher J."/>
            <person name="Segurens B."/>
            <person name="Sexton A."/>
            <person name="Silva E."/>
            <person name="Sirven C."/>
            <person name="Soanes D.M."/>
            <person name="Talbot N.J."/>
            <person name="Templeton M."/>
            <person name="Yandava C."/>
            <person name="Yarden O."/>
            <person name="Zeng Q."/>
            <person name="Rollins J.A."/>
            <person name="Lebrun M.H."/>
            <person name="Dickman M."/>
        </authorList>
    </citation>
    <scope>NUCLEOTIDE SEQUENCE [LARGE SCALE GENOMIC DNA]</scope>
    <source>
        <strain evidence="4 5">B05.10</strain>
    </source>
</reference>
<evidence type="ECO:0000313" key="4">
    <source>
        <dbReference type="EMBL" id="ATZ57059.1"/>
    </source>
</evidence>
<keyword evidence="2" id="KW-0521">NADP</keyword>
<dbReference type="KEGG" id="bfu:BCIN_14g02400"/>
<evidence type="ECO:0000256" key="1">
    <source>
        <dbReference type="ARBA" id="ARBA00006484"/>
    </source>
</evidence>
<dbReference type="VEuPathDB" id="FungiDB:Bcin14g02400"/>
<dbReference type="Proteomes" id="UP000001798">
    <property type="component" value="Chromosome 14"/>
</dbReference>
<accession>A0A384K2K5</accession>
<dbReference type="PRINTS" id="PR00081">
    <property type="entry name" value="GDHRDH"/>
</dbReference>
<keyword evidence="5" id="KW-1185">Reference proteome</keyword>
<evidence type="ECO:0008006" key="6">
    <source>
        <dbReference type="Google" id="ProtNLM"/>
    </source>
</evidence>
<dbReference type="Pfam" id="PF00106">
    <property type="entry name" value="adh_short"/>
    <property type="match status" value="1"/>
</dbReference>
<dbReference type="SUPFAM" id="SSF51735">
    <property type="entry name" value="NAD(P)-binding Rossmann-fold domains"/>
    <property type="match status" value="1"/>
</dbReference>
<protein>
    <recommendedName>
        <fullName evidence="6">Short-chain dehydrogenase reductase family protein</fullName>
    </recommendedName>
</protein>
<dbReference type="InterPro" id="IPR002347">
    <property type="entry name" value="SDR_fam"/>
</dbReference>
<evidence type="ECO:0000256" key="3">
    <source>
        <dbReference type="ARBA" id="ARBA00023002"/>
    </source>
</evidence>
<dbReference type="PANTHER" id="PTHR24320">
    <property type="entry name" value="RETINOL DEHYDROGENASE"/>
    <property type="match status" value="1"/>
</dbReference>
<dbReference type="EMBL" id="CP009818">
    <property type="protein sequence ID" value="ATZ57059.1"/>
    <property type="molecule type" value="Genomic_DNA"/>
</dbReference>
<organism evidence="4 5">
    <name type="scientific">Botryotinia fuckeliana (strain B05.10)</name>
    <name type="common">Noble rot fungus</name>
    <name type="synonym">Botrytis cinerea</name>
    <dbReference type="NCBI Taxonomy" id="332648"/>
    <lineage>
        <taxon>Eukaryota</taxon>
        <taxon>Fungi</taxon>
        <taxon>Dikarya</taxon>
        <taxon>Ascomycota</taxon>
        <taxon>Pezizomycotina</taxon>
        <taxon>Leotiomycetes</taxon>
        <taxon>Helotiales</taxon>
        <taxon>Sclerotiniaceae</taxon>
        <taxon>Botrytis</taxon>
    </lineage>
</organism>
<comment type="similarity">
    <text evidence="1">Belongs to the short-chain dehydrogenases/reductases (SDR) family.</text>
</comment>
<dbReference type="AlphaFoldDB" id="A0A384K2K5"/>
<dbReference type="RefSeq" id="XP_001553165.1">
    <property type="nucleotide sequence ID" value="XM_001553115.2"/>
</dbReference>
<keyword evidence="3" id="KW-0560">Oxidoreductase</keyword>
<reference evidence="4 5" key="2">
    <citation type="journal article" date="2012" name="Eukaryot. Cell">
        <title>Genome update of Botrytis cinerea strains B05.10 and T4.</title>
        <authorList>
            <person name="Staats M."/>
            <person name="van Kan J.A."/>
        </authorList>
    </citation>
    <scope>NUCLEOTIDE SEQUENCE [LARGE SCALE GENOMIC DNA]</scope>
    <source>
        <strain evidence="4 5">B05.10</strain>
    </source>
</reference>
<dbReference type="InterPro" id="IPR036291">
    <property type="entry name" value="NAD(P)-bd_dom_sf"/>
</dbReference>
<gene>
    <name evidence="4" type="ORF">BCIN_14g02400</name>
</gene>